<accession>A0A0A3Z6Z5</accession>
<sequence>MPLNDTKLRKIDGKPYNGPVELPDGGGLSVRVSPKGVITFQLRYRIAGELKRMKIGRYGTISLREARDYAESYRKLIAEGKDPAIAKRMHIDDVASAPNVSVLINEWLDSPAAKKLVKHAYWKRALERHVTPYVGKMIADEMKLSHWEPVYSRISNNDAPVMAGGVLVKMKQILNYAIRRGRITKNVLSTLSIPDVGAAPKAKSRHFSDSEIGLYWKSVDKTNMAYQNKIFMKLVLLTGCRGIELRLAVKDDFDFDNKVWSVREENSKTRVAFKRGLSALSITLLQDAFDIYPEFSFVFPPASLREDRPMANSVLVSLAGQIGEVMGISDWSTHDHRRTCKTKMAELGVAPHVSEKILGHKLAGMLAVYDQHDYIKEQIEAAELWADKIQRCSGEMNPI</sequence>
<evidence type="ECO:0000313" key="7">
    <source>
        <dbReference type="Proteomes" id="UP000030351"/>
    </source>
</evidence>
<organism evidence="6 7">
    <name type="scientific">Erwinia typographi</name>
    <dbReference type="NCBI Taxonomy" id="371042"/>
    <lineage>
        <taxon>Bacteria</taxon>
        <taxon>Pseudomonadati</taxon>
        <taxon>Pseudomonadota</taxon>
        <taxon>Gammaproteobacteria</taxon>
        <taxon>Enterobacterales</taxon>
        <taxon>Erwiniaceae</taxon>
        <taxon>Erwinia</taxon>
    </lineage>
</organism>
<proteinExistence type="inferred from homology"/>
<evidence type="ECO:0000256" key="1">
    <source>
        <dbReference type="ARBA" id="ARBA00008857"/>
    </source>
</evidence>
<dbReference type="GO" id="GO:0006310">
    <property type="term" value="P:DNA recombination"/>
    <property type="evidence" value="ECO:0007669"/>
    <property type="project" value="UniProtKB-KW"/>
</dbReference>
<dbReference type="OrthoDB" id="5589990at2"/>
<comment type="similarity">
    <text evidence="1">Belongs to the 'phage' integrase family.</text>
</comment>
<dbReference type="eggNOG" id="COG0582">
    <property type="taxonomic scope" value="Bacteria"/>
</dbReference>
<dbReference type="InterPro" id="IPR053876">
    <property type="entry name" value="Phage_int_M"/>
</dbReference>
<evidence type="ECO:0000256" key="4">
    <source>
        <dbReference type="ARBA" id="ARBA00023172"/>
    </source>
</evidence>
<dbReference type="AlphaFoldDB" id="A0A0A3Z6Z5"/>
<dbReference type="Gene3D" id="3.30.160.390">
    <property type="entry name" value="Integrase, DNA-binding domain"/>
    <property type="match status" value="1"/>
</dbReference>
<dbReference type="InterPro" id="IPR011010">
    <property type="entry name" value="DNA_brk_join_enz"/>
</dbReference>
<dbReference type="SUPFAM" id="SSF56349">
    <property type="entry name" value="DNA breaking-rejoining enzymes"/>
    <property type="match status" value="1"/>
</dbReference>
<feature type="domain" description="Tyr recombinase" evidence="5">
    <location>
        <begin position="202"/>
        <end position="383"/>
    </location>
</feature>
<dbReference type="PANTHER" id="PTHR30629:SF2">
    <property type="entry name" value="PROPHAGE INTEGRASE INTS-RELATED"/>
    <property type="match status" value="1"/>
</dbReference>
<dbReference type="InterPro" id="IPR025166">
    <property type="entry name" value="Integrase_DNA_bind_dom"/>
</dbReference>
<dbReference type="RefSeq" id="WP_034890016.1">
    <property type="nucleotide sequence ID" value="NZ_JRUQ01000024.1"/>
</dbReference>
<keyword evidence="7" id="KW-1185">Reference proteome</keyword>
<gene>
    <name evidence="6" type="ORF">NG99_06880</name>
</gene>
<dbReference type="Gene3D" id="1.10.443.10">
    <property type="entry name" value="Intergrase catalytic core"/>
    <property type="match status" value="1"/>
</dbReference>
<dbReference type="PANTHER" id="PTHR30629">
    <property type="entry name" value="PROPHAGE INTEGRASE"/>
    <property type="match status" value="1"/>
</dbReference>
<dbReference type="Proteomes" id="UP000030351">
    <property type="component" value="Unassembled WGS sequence"/>
</dbReference>
<evidence type="ECO:0000313" key="6">
    <source>
        <dbReference type="EMBL" id="KGT94862.1"/>
    </source>
</evidence>
<dbReference type="InterPro" id="IPR038488">
    <property type="entry name" value="Integrase_DNA-bd_sf"/>
</dbReference>
<name>A0A0A3Z6Z5_9GAMM</name>
<dbReference type="EMBL" id="JRUQ01000024">
    <property type="protein sequence ID" value="KGT94862.1"/>
    <property type="molecule type" value="Genomic_DNA"/>
</dbReference>
<keyword evidence="2" id="KW-0229">DNA integration</keyword>
<dbReference type="InterPro" id="IPR010998">
    <property type="entry name" value="Integrase_recombinase_N"/>
</dbReference>
<evidence type="ECO:0000256" key="3">
    <source>
        <dbReference type="ARBA" id="ARBA00023125"/>
    </source>
</evidence>
<dbReference type="Gene3D" id="1.10.150.130">
    <property type="match status" value="1"/>
</dbReference>
<dbReference type="GO" id="GO:0003677">
    <property type="term" value="F:DNA binding"/>
    <property type="evidence" value="ECO:0007669"/>
    <property type="project" value="UniProtKB-KW"/>
</dbReference>
<keyword evidence="3" id="KW-0238">DNA-binding</keyword>
<dbReference type="InterPro" id="IPR050808">
    <property type="entry name" value="Phage_Integrase"/>
</dbReference>
<dbReference type="Pfam" id="PF00589">
    <property type="entry name" value="Phage_integrase"/>
    <property type="match status" value="1"/>
</dbReference>
<dbReference type="STRING" id="371042.NG99_06880"/>
<dbReference type="CDD" id="cd00801">
    <property type="entry name" value="INT_P4_C"/>
    <property type="match status" value="1"/>
</dbReference>
<reference evidence="6 7" key="1">
    <citation type="submission" date="2014-10" db="EMBL/GenBank/DDBJ databases">
        <title>Genome sequence of Erwinia typographi M043b.</title>
        <authorList>
            <person name="Chan K.-G."/>
            <person name="Tan W.-S."/>
        </authorList>
    </citation>
    <scope>NUCLEOTIDE SEQUENCE [LARGE SCALE GENOMIC DNA]</scope>
    <source>
        <strain evidence="6 7">M043b</strain>
    </source>
</reference>
<dbReference type="Pfam" id="PF22022">
    <property type="entry name" value="Phage_int_M"/>
    <property type="match status" value="1"/>
</dbReference>
<protein>
    <submittedName>
        <fullName evidence="6">Integrase</fullName>
    </submittedName>
</protein>
<dbReference type="InterPro" id="IPR002104">
    <property type="entry name" value="Integrase_catalytic"/>
</dbReference>
<evidence type="ECO:0000259" key="5">
    <source>
        <dbReference type="PROSITE" id="PS51898"/>
    </source>
</evidence>
<dbReference type="GO" id="GO:0015074">
    <property type="term" value="P:DNA integration"/>
    <property type="evidence" value="ECO:0007669"/>
    <property type="project" value="UniProtKB-KW"/>
</dbReference>
<dbReference type="PROSITE" id="PS51898">
    <property type="entry name" value="TYR_RECOMBINASE"/>
    <property type="match status" value="1"/>
</dbReference>
<comment type="caution">
    <text evidence="6">The sequence shown here is derived from an EMBL/GenBank/DDBJ whole genome shotgun (WGS) entry which is preliminary data.</text>
</comment>
<keyword evidence="4" id="KW-0233">DNA recombination</keyword>
<dbReference type="InterPro" id="IPR013762">
    <property type="entry name" value="Integrase-like_cat_sf"/>
</dbReference>
<evidence type="ECO:0000256" key="2">
    <source>
        <dbReference type="ARBA" id="ARBA00022908"/>
    </source>
</evidence>
<dbReference type="Pfam" id="PF13356">
    <property type="entry name" value="Arm-DNA-bind_3"/>
    <property type="match status" value="1"/>
</dbReference>